<feature type="compositionally biased region" description="Low complexity" evidence="1">
    <location>
        <begin position="330"/>
        <end position="363"/>
    </location>
</feature>
<reference evidence="3" key="1">
    <citation type="journal article" date="2013" name="Genome Announc.">
        <title>Genome sequence of the basidiomycetous yeast Pseudozyma antarctica T-34, a producer of the glycolipid biosurfactants mannosylerythritol lipids.</title>
        <authorList>
            <person name="Morita T."/>
            <person name="Koike H."/>
            <person name="Koyama Y."/>
            <person name="Hagiwara H."/>
            <person name="Ito E."/>
            <person name="Fukuoka T."/>
            <person name="Imura T."/>
            <person name="Machida M."/>
            <person name="Kitamoto D."/>
        </authorList>
    </citation>
    <scope>NUCLEOTIDE SEQUENCE [LARGE SCALE GENOMIC DNA]</scope>
    <source>
        <strain evidence="3">T-34</strain>
    </source>
</reference>
<dbReference type="OrthoDB" id="10652161at2759"/>
<gene>
    <name evidence="2" type="ORF">PANT_15d00050</name>
</gene>
<feature type="compositionally biased region" description="Polar residues" evidence="1">
    <location>
        <begin position="272"/>
        <end position="294"/>
    </location>
</feature>
<accession>M9MGN6</accession>
<sequence length="363" mass="38710">MCGSLSVTPFTNTPIPHQRYLYDWPNIKMPPKRTFPKEVIDLSTERSGSDEGNDELGELSVPAGGSQAPGAARRSDTRESQHQLASATRKGKQRATSAELEAEAFLARQVQDYQQPTVEQEELGQQEDIEAAEEDTAIRPAKRLRASRQEPAGSVVPSASGQEGQDLSDTAERASVANYALKVGPALQHAASTALDWASLQVLQDSALLLASLVRLECRDGENVGLDSSWRTAALQRADGVERRYTGTNDIAAIREPYGELREAWRRMHENPTVSPFANPQVGTTAPSSRSKTAGPSTISRSSRSGPSTSSGALPDTSAAVPRTRGTARATGAPSSVAATSSGAASSSTRTRPASTRSQRSKR</sequence>
<evidence type="ECO:0000256" key="1">
    <source>
        <dbReference type="SAM" id="MobiDB-lite"/>
    </source>
</evidence>
<evidence type="ECO:0000313" key="3">
    <source>
        <dbReference type="Proteomes" id="UP000011976"/>
    </source>
</evidence>
<protein>
    <submittedName>
        <fullName evidence="2">Uncharacterized protein</fullName>
    </submittedName>
</protein>
<name>M9MGN6_PSEA3</name>
<feature type="region of interest" description="Disordered" evidence="1">
    <location>
        <begin position="143"/>
        <end position="166"/>
    </location>
</feature>
<organism evidence="2 3">
    <name type="scientific">Pseudozyma antarctica (strain T-34)</name>
    <name type="common">Yeast</name>
    <name type="synonym">Candida antarctica</name>
    <dbReference type="NCBI Taxonomy" id="1151754"/>
    <lineage>
        <taxon>Eukaryota</taxon>
        <taxon>Fungi</taxon>
        <taxon>Dikarya</taxon>
        <taxon>Basidiomycota</taxon>
        <taxon>Ustilaginomycotina</taxon>
        <taxon>Ustilaginomycetes</taxon>
        <taxon>Ustilaginales</taxon>
        <taxon>Ustilaginaceae</taxon>
        <taxon>Moesziomyces</taxon>
    </lineage>
</organism>
<dbReference type="AlphaFoldDB" id="M9MGN6"/>
<dbReference type="Proteomes" id="UP000011976">
    <property type="component" value="Unassembled WGS sequence"/>
</dbReference>
<proteinExistence type="predicted"/>
<evidence type="ECO:0000313" key="2">
    <source>
        <dbReference type="EMBL" id="GAC75377.1"/>
    </source>
</evidence>
<dbReference type="EMBL" id="DF196781">
    <property type="protein sequence ID" value="GAC75377.1"/>
    <property type="molecule type" value="Genomic_DNA"/>
</dbReference>
<feature type="region of interest" description="Disordered" evidence="1">
    <location>
        <begin position="44"/>
        <end position="98"/>
    </location>
</feature>
<feature type="region of interest" description="Disordered" evidence="1">
    <location>
        <begin position="272"/>
        <end position="363"/>
    </location>
</feature>
<feature type="compositionally biased region" description="Low complexity" evidence="1">
    <location>
        <begin position="295"/>
        <end position="311"/>
    </location>
</feature>
<feature type="compositionally biased region" description="Polar residues" evidence="1">
    <location>
        <begin position="157"/>
        <end position="166"/>
    </location>
</feature>